<evidence type="ECO:0000313" key="2">
    <source>
        <dbReference type="EMBL" id="KAE8307117.1"/>
    </source>
</evidence>
<reference evidence="3" key="1">
    <citation type="submission" date="2019-04" db="EMBL/GenBank/DDBJ databases">
        <title>Friends and foes A comparative genomics studyof 23 Aspergillus species from section Flavi.</title>
        <authorList>
            <consortium name="DOE Joint Genome Institute"/>
            <person name="Kjaerbolling I."/>
            <person name="Vesth T."/>
            <person name="Frisvad J.C."/>
            <person name="Nybo J.L."/>
            <person name="Theobald S."/>
            <person name="Kildgaard S."/>
            <person name="Isbrandt T."/>
            <person name="Kuo A."/>
            <person name="Sato A."/>
            <person name="Lyhne E.K."/>
            <person name="Kogle M.E."/>
            <person name="Wiebenga A."/>
            <person name="Kun R.S."/>
            <person name="Lubbers R.J."/>
            <person name="Makela M.R."/>
            <person name="Barry K."/>
            <person name="Chovatia M."/>
            <person name="Clum A."/>
            <person name="Daum C."/>
            <person name="Haridas S."/>
            <person name="He G."/>
            <person name="LaButti K."/>
            <person name="Lipzen A."/>
            <person name="Mondo S."/>
            <person name="Riley R."/>
            <person name="Salamov A."/>
            <person name="Simmons B.A."/>
            <person name="Magnuson J.K."/>
            <person name="Henrissat B."/>
            <person name="Mortensen U.H."/>
            <person name="Larsen T.O."/>
            <person name="Devries R.P."/>
            <person name="Grigoriev I.V."/>
            <person name="Machida M."/>
            <person name="Baker S.E."/>
            <person name="Andersen M.R."/>
        </authorList>
    </citation>
    <scope>NUCLEOTIDE SEQUENCE [LARGE SCALE GENOMIC DNA]</scope>
    <source>
        <strain evidence="3">CBS 130015</strain>
    </source>
</reference>
<evidence type="ECO:0000256" key="1">
    <source>
        <dbReference type="ARBA" id="ARBA00010795"/>
    </source>
</evidence>
<evidence type="ECO:0000313" key="3">
    <source>
        <dbReference type="Proteomes" id="UP000325433"/>
    </source>
</evidence>
<name>A0A5N6VF43_9EURO</name>
<proteinExistence type="inferred from homology"/>
<accession>A0A5N6VF43</accession>
<dbReference type="Gene3D" id="2.60.270.50">
    <property type="match status" value="1"/>
</dbReference>
<organism evidence="2 3">
    <name type="scientific">Aspergillus transmontanensis</name>
    <dbReference type="NCBI Taxonomy" id="1034304"/>
    <lineage>
        <taxon>Eukaryota</taxon>
        <taxon>Fungi</taxon>
        <taxon>Dikarya</taxon>
        <taxon>Ascomycota</taxon>
        <taxon>Pezizomycotina</taxon>
        <taxon>Eurotiomycetes</taxon>
        <taxon>Eurotiomycetidae</taxon>
        <taxon>Eurotiales</taxon>
        <taxon>Aspergillaceae</taxon>
        <taxon>Aspergillus</taxon>
        <taxon>Aspergillus subgen. Circumdati</taxon>
    </lineage>
</organism>
<protein>
    <submittedName>
        <fullName evidence="2">Aegerolysin type hemolysin</fullName>
    </submittedName>
</protein>
<keyword evidence="3" id="KW-1185">Reference proteome</keyword>
<dbReference type="EMBL" id="ML738417">
    <property type="protein sequence ID" value="KAE8307117.1"/>
    <property type="molecule type" value="Genomic_DNA"/>
</dbReference>
<dbReference type="AlphaFoldDB" id="A0A5N6VF43"/>
<dbReference type="InterPro" id="IPR009413">
    <property type="entry name" value="Aegerolysin-typ"/>
</dbReference>
<comment type="similarity">
    <text evidence="1">Belongs to the aegerolysin family.</text>
</comment>
<dbReference type="Pfam" id="PF06355">
    <property type="entry name" value="Aegerolysin"/>
    <property type="match status" value="1"/>
</dbReference>
<sequence>MMAAGAFGQYIDIQIQDDLNCDITIKNAHISSGQFYTHGNRRDVVSPSDVDDLTIRHNGGRRNIYACGELGSISETRGMFDLYDDKRATRICTLYWSASVEPERRNEILIFNHDVRYDVGIGNWNESGTMGMIQVTIKEQA</sequence>
<gene>
    <name evidence="2" type="ORF">BDV41DRAFT_555859</name>
</gene>
<dbReference type="Proteomes" id="UP000325433">
    <property type="component" value="Unassembled WGS sequence"/>
</dbReference>
<dbReference type="GO" id="GO:0019836">
    <property type="term" value="P:symbiont-mediated hemolysis of host erythrocyte"/>
    <property type="evidence" value="ECO:0007669"/>
    <property type="project" value="InterPro"/>
</dbReference>